<dbReference type="Proteomes" id="UP000237798">
    <property type="component" value="Unassembled WGS sequence"/>
</dbReference>
<name>A0A2T0BNB4_9CLOT</name>
<protein>
    <recommendedName>
        <fullName evidence="5">DUF917 family protein</fullName>
    </recommendedName>
</protein>
<evidence type="ECO:0000259" key="2">
    <source>
        <dbReference type="Pfam" id="PF20906"/>
    </source>
</evidence>
<comment type="caution">
    <text evidence="3">The sequence shown here is derived from an EMBL/GenBank/DDBJ whole genome shotgun (WGS) entry which is preliminary data.</text>
</comment>
<dbReference type="EMBL" id="PVXP01000019">
    <property type="protein sequence ID" value="PRR85343.1"/>
    <property type="molecule type" value="Genomic_DNA"/>
</dbReference>
<evidence type="ECO:0000313" key="3">
    <source>
        <dbReference type="EMBL" id="PRR85343.1"/>
    </source>
</evidence>
<feature type="domain" description="S-Me-THD-like C-terminal" evidence="2">
    <location>
        <begin position="176"/>
        <end position="324"/>
    </location>
</feature>
<dbReference type="InterPro" id="IPR048350">
    <property type="entry name" value="S-Me-THD-like_C"/>
</dbReference>
<proteinExistence type="predicted"/>
<evidence type="ECO:0008006" key="5">
    <source>
        <dbReference type="Google" id="ProtNLM"/>
    </source>
</evidence>
<dbReference type="Gene3D" id="2.40.390.10">
    <property type="entry name" value="CV3147-like"/>
    <property type="match status" value="1"/>
</dbReference>
<dbReference type="Pfam" id="PF20906">
    <property type="entry name" value="S-Me-THD_C"/>
    <property type="match status" value="1"/>
</dbReference>
<dbReference type="InterPro" id="IPR010318">
    <property type="entry name" value="S-Me-THD_N"/>
</dbReference>
<dbReference type="InterPro" id="IPR027479">
    <property type="entry name" value="S-Me-THD_N_sf"/>
</dbReference>
<evidence type="ECO:0000259" key="1">
    <source>
        <dbReference type="Pfam" id="PF06032"/>
    </source>
</evidence>
<dbReference type="Pfam" id="PF06032">
    <property type="entry name" value="S-Me-THD_N"/>
    <property type="match status" value="1"/>
</dbReference>
<feature type="domain" description="S-Me-THD N-terminal" evidence="1">
    <location>
        <begin position="15"/>
        <end position="145"/>
    </location>
</feature>
<gene>
    <name evidence="3" type="ORF">CLLU_17190</name>
</gene>
<keyword evidence="4" id="KW-1185">Reference proteome</keyword>
<accession>A0A2T0BNB4</accession>
<dbReference type="Gene3D" id="3.40.1610.10">
    <property type="entry name" value="CV3147-like domain"/>
    <property type="match status" value="1"/>
</dbReference>
<sequence length="353" mass="37640">MGKIKIDNEVLNYAVFGGNILGGGGGGSRKVGMELGKAALGYGNIQMLDIDDIPEDRLIITCSAVGAPAANLQRMSPEDAIDAIKIFKRNVDKKIGGIITNENGGGSSINGWIQSAALDLPLVDAPCNGRAHPTGVMGSMGLNNIKDYVSCQTAVGGNPEINKHIEIFVKGSIENTSNMVRKASVCAGGLVAVVRNPVTVKYVKKNAALHGVKHAIELGKVFLKALGKNPCTAPEKTAEYLNGEIIADGRVDRIDLKTSGGFDTGKVRVGSFEITFWNEYMTLEKNGERLASFPDLIMTFDSNTGLPVTSAEIKKDQNVKILKTSRENLRLGSGMRDVNLITQAGEIVNKKIL</sequence>
<evidence type="ECO:0000313" key="4">
    <source>
        <dbReference type="Proteomes" id="UP000237798"/>
    </source>
</evidence>
<dbReference type="RefSeq" id="WP_207655968.1">
    <property type="nucleotide sequence ID" value="NZ_JALCPJ010000053.1"/>
</dbReference>
<organism evidence="3 4">
    <name type="scientific">Clostridium luticellarii</name>
    <dbReference type="NCBI Taxonomy" id="1691940"/>
    <lineage>
        <taxon>Bacteria</taxon>
        <taxon>Bacillati</taxon>
        <taxon>Bacillota</taxon>
        <taxon>Clostridia</taxon>
        <taxon>Eubacteriales</taxon>
        <taxon>Clostridiaceae</taxon>
        <taxon>Clostridium</taxon>
    </lineage>
</organism>
<dbReference type="InterPro" id="IPR024071">
    <property type="entry name" value="S-Me-THD_C_sf"/>
</dbReference>
<reference evidence="3 4" key="1">
    <citation type="submission" date="2018-03" db="EMBL/GenBank/DDBJ databases">
        <title>Genome sequence of Clostridium luticellarii DSM 29923.</title>
        <authorList>
            <person name="Poehlein A."/>
            <person name="Daniel R."/>
        </authorList>
    </citation>
    <scope>NUCLEOTIDE SEQUENCE [LARGE SCALE GENOMIC DNA]</scope>
    <source>
        <strain evidence="3 4">DSM 29923</strain>
    </source>
</reference>
<dbReference type="AlphaFoldDB" id="A0A2T0BNB4"/>
<dbReference type="SUPFAM" id="SSF160991">
    <property type="entry name" value="CV3147-like"/>
    <property type="match status" value="1"/>
</dbReference>